<keyword evidence="3" id="KW-1185">Reference proteome</keyword>
<evidence type="ECO:0000256" key="1">
    <source>
        <dbReference type="SAM" id="Phobius"/>
    </source>
</evidence>
<comment type="caution">
    <text evidence="2">The sequence shown here is derived from an EMBL/GenBank/DDBJ whole genome shotgun (WGS) entry which is preliminary data.</text>
</comment>
<name>A0ABW4I0G3_9SPHN</name>
<proteinExistence type="predicted"/>
<dbReference type="Pfam" id="PF11003">
    <property type="entry name" value="DUF2842"/>
    <property type="match status" value="1"/>
</dbReference>
<keyword evidence="1" id="KW-0812">Transmembrane</keyword>
<dbReference type="RefSeq" id="WP_380887003.1">
    <property type="nucleotide sequence ID" value="NZ_JBHUDY010000001.1"/>
</dbReference>
<keyword evidence="1" id="KW-0472">Membrane</keyword>
<keyword evidence="1" id="KW-1133">Transmembrane helix</keyword>
<dbReference type="Proteomes" id="UP001597115">
    <property type="component" value="Unassembled WGS sequence"/>
</dbReference>
<feature type="transmembrane region" description="Helical" evidence="1">
    <location>
        <begin position="43"/>
        <end position="64"/>
    </location>
</feature>
<feature type="transmembrane region" description="Helical" evidence="1">
    <location>
        <begin position="12"/>
        <end position="37"/>
    </location>
</feature>
<evidence type="ECO:0000313" key="3">
    <source>
        <dbReference type="Proteomes" id="UP001597115"/>
    </source>
</evidence>
<sequence length="70" mass="7754">MIDSSARHVIGIFLVLALIAAWAVIVASFSAEIGALWGPLQLLIYAASGIVWIFPAMPIMRWMATGRWRR</sequence>
<gene>
    <name evidence="2" type="ORF">ACFSCW_03655</name>
</gene>
<evidence type="ECO:0000313" key="2">
    <source>
        <dbReference type="EMBL" id="MFD1610892.1"/>
    </source>
</evidence>
<dbReference type="EMBL" id="JBHUDY010000001">
    <property type="protein sequence ID" value="MFD1610892.1"/>
    <property type="molecule type" value="Genomic_DNA"/>
</dbReference>
<dbReference type="InterPro" id="IPR021265">
    <property type="entry name" value="DUF2842"/>
</dbReference>
<reference evidence="3" key="1">
    <citation type="journal article" date="2019" name="Int. J. Syst. Evol. Microbiol.">
        <title>The Global Catalogue of Microorganisms (GCM) 10K type strain sequencing project: providing services to taxonomists for standard genome sequencing and annotation.</title>
        <authorList>
            <consortium name="The Broad Institute Genomics Platform"/>
            <consortium name="The Broad Institute Genome Sequencing Center for Infectious Disease"/>
            <person name="Wu L."/>
            <person name="Ma J."/>
        </authorList>
    </citation>
    <scope>NUCLEOTIDE SEQUENCE [LARGE SCALE GENOMIC DNA]</scope>
    <source>
        <strain evidence="3">CGMCC 1.16275</strain>
    </source>
</reference>
<accession>A0ABW4I0G3</accession>
<protein>
    <submittedName>
        <fullName evidence="2">DUF2842 domain-containing protein</fullName>
    </submittedName>
</protein>
<organism evidence="2 3">
    <name type="scientific">Sphingomonas tabacisoli</name>
    <dbReference type="NCBI Taxonomy" id="2249466"/>
    <lineage>
        <taxon>Bacteria</taxon>
        <taxon>Pseudomonadati</taxon>
        <taxon>Pseudomonadota</taxon>
        <taxon>Alphaproteobacteria</taxon>
        <taxon>Sphingomonadales</taxon>
        <taxon>Sphingomonadaceae</taxon>
        <taxon>Sphingomonas</taxon>
    </lineage>
</organism>